<proteinExistence type="predicted"/>
<comment type="caution">
    <text evidence="1">The sequence shown here is derived from an EMBL/GenBank/DDBJ whole genome shotgun (WGS) entry which is preliminary data.</text>
</comment>
<protein>
    <recommendedName>
        <fullName evidence="3">Aspartate racemase</fullName>
    </recommendedName>
</protein>
<dbReference type="SUPFAM" id="SSF53681">
    <property type="entry name" value="Aspartate/glutamate racemase"/>
    <property type="match status" value="1"/>
</dbReference>
<gene>
    <name evidence="1" type="ORF">C7B46_13055</name>
</gene>
<dbReference type="GO" id="GO:0016855">
    <property type="term" value="F:racemase and epimerase activity, acting on amino acids and derivatives"/>
    <property type="evidence" value="ECO:0007669"/>
    <property type="project" value="InterPro"/>
</dbReference>
<organism evidence="1 2">
    <name type="scientific">Sulfobacillus benefaciens</name>
    <dbReference type="NCBI Taxonomy" id="453960"/>
    <lineage>
        <taxon>Bacteria</taxon>
        <taxon>Bacillati</taxon>
        <taxon>Bacillota</taxon>
        <taxon>Clostridia</taxon>
        <taxon>Eubacteriales</taxon>
        <taxon>Clostridiales Family XVII. Incertae Sedis</taxon>
        <taxon>Sulfobacillus</taxon>
    </lineage>
</organism>
<dbReference type="Proteomes" id="UP000242972">
    <property type="component" value="Unassembled WGS sequence"/>
</dbReference>
<name>A0A2T2XDU7_9FIRM</name>
<reference evidence="1 2" key="1">
    <citation type="journal article" date="2014" name="BMC Genomics">
        <title>Comparison of environmental and isolate Sulfobacillus genomes reveals diverse carbon, sulfur, nitrogen, and hydrogen metabolisms.</title>
        <authorList>
            <person name="Justice N.B."/>
            <person name="Norman A."/>
            <person name="Brown C.T."/>
            <person name="Singh A."/>
            <person name="Thomas B.C."/>
            <person name="Banfield J.F."/>
        </authorList>
    </citation>
    <scope>NUCLEOTIDE SEQUENCE [LARGE SCALE GENOMIC DNA]</scope>
    <source>
        <strain evidence="1">AMDSBA4</strain>
    </source>
</reference>
<sequence>MKPMGIIGGLGPLEGAYFYRRLGLTSASDAQAHLPGRLFSTPEIPSRTAHLKGHGPSLIPTINHTAQALVDAGATLLVIPSSTPSITIKRLPTLSAYRW</sequence>
<accession>A0A2T2XDU7</accession>
<dbReference type="InterPro" id="IPR001920">
    <property type="entry name" value="Asp/Glu_race"/>
</dbReference>
<evidence type="ECO:0000313" key="2">
    <source>
        <dbReference type="Proteomes" id="UP000242972"/>
    </source>
</evidence>
<dbReference type="EMBL" id="PXYW01000033">
    <property type="protein sequence ID" value="PSR32683.1"/>
    <property type="molecule type" value="Genomic_DNA"/>
</dbReference>
<evidence type="ECO:0008006" key="3">
    <source>
        <dbReference type="Google" id="ProtNLM"/>
    </source>
</evidence>
<evidence type="ECO:0000313" key="1">
    <source>
        <dbReference type="EMBL" id="PSR32683.1"/>
    </source>
</evidence>
<dbReference type="AlphaFoldDB" id="A0A2T2XDU7"/>
<dbReference type="Gene3D" id="3.40.50.1860">
    <property type="match status" value="1"/>
</dbReference>